<evidence type="ECO:0000313" key="6">
    <source>
        <dbReference type="EMBL" id="EFX77150.1"/>
    </source>
</evidence>
<dbReference type="PhylomeDB" id="E9GTT4"/>
<accession>E9GTT4</accession>
<dbReference type="OrthoDB" id="10059102at2759"/>
<evidence type="ECO:0000256" key="2">
    <source>
        <dbReference type="ARBA" id="ARBA00022525"/>
    </source>
</evidence>
<dbReference type="PRINTS" id="PR00722">
    <property type="entry name" value="CHYMOTRYPSIN"/>
</dbReference>
<dbReference type="PANTHER" id="PTHR24252">
    <property type="entry name" value="ACROSIN-RELATED"/>
    <property type="match status" value="1"/>
</dbReference>
<evidence type="ECO:0000313" key="7">
    <source>
        <dbReference type="Proteomes" id="UP000000305"/>
    </source>
</evidence>
<dbReference type="GO" id="GO:0004252">
    <property type="term" value="F:serine-type endopeptidase activity"/>
    <property type="evidence" value="ECO:0000318"/>
    <property type="project" value="GO_Central"/>
</dbReference>
<dbReference type="EMBL" id="GL732564">
    <property type="protein sequence ID" value="EFX77150.1"/>
    <property type="molecule type" value="Genomic_DNA"/>
</dbReference>
<dbReference type="InterPro" id="IPR033116">
    <property type="entry name" value="TRYPSIN_SER"/>
</dbReference>
<dbReference type="Pfam" id="PF00089">
    <property type="entry name" value="Trypsin"/>
    <property type="match status" value="1"/>
</dbReference>
<comment type="subcellular location">
    <subcellularLocation>
        <location evidence="1">Secreted</location>
    </subcellularLocation>
</comment>
<dbReference type="MEROPS" id="S01.035"/>
<dbReference type="InterPro" id="IPR001254">
    <property type="entry name" value="Trypsin_dom"/>
</dbReference>
<dbReference type="InterPro" id="IPR043504">
    <property type="entry name" value="Peptidase_S1_PA_chymotrypsin"/>
</dbReference>
<reference evidence="6 7" key="1">
    <citation type="journal article" date="2011" name="Science">
        <title>The ecoresponsive genome of Daphnia pulex.</title>
        <authorList>
            <person name="Colbourne J.K."/>
            <person name="Pfrender M.E."/>
            <person name="Gilbert D."/>
            <person name="Thomas W.K."/>
            <person name="Tucker A."/>
            <person name="Oakley T.H."/>
            <person name="Tokishita S."/>
            <person name="Aerts A."/>
            <person name="Arnold G.J."/>
            <person name="Basu M.K."/>
            <person name="Bauer D.J."/>
            <person name="Caceres C.E."/>
            <person name="Carmel L."/>
            <person name="Casola C."/>
            <person name="Choi J.H."/>
            <person name="Detter J.C."/>
            <person name="Dong Q."/>
            <person name="Dusheyko S."/>
            <person name="Eads B.D."/>
            <person name="Frohlich T."/>
            <person name="Geiler-Samerotte K.A."/>
            <person name="Gerlach D."/>
            <person name="Hatcher P."/>
            <person name="Jogdeo S."/>
            <person name="Krijgsveld J."/>
            <person name="Kriventseva E.V."/>
            <person name="Kultz D."/>
            <person name="Laforsch C."/>
            <person name="Lindquist E."/>
            <person name="Lopez J."/>
            <person name="Manak J.R."/>
            <person name="Muller J."/>
            <person name="Pangilinan J."/>
            <person name="Patwardhan R.P."/>
            <person name="Pitluck S."/>
            <person name="Pritham E.J."/>
            <person name="Rechtsteiner A."/>
            <person name="Rho M."/>
            <person name="Rogozin I.B."/>
            <person name="Sakarya O."/>
            <person name="Salamov A."/>
            <person name="Schaack S."/>
            <person name="Shapiro H."/>
            <person name="Shiga Y."/>
            <person name="Skalitzky C."/>
            <person name="Smith Z."/>
            <person name="Souvorov A."/>
            <person name="Sung W."/>
            <person name="Tang Z."/>
            <person name="Tsuchiya D."/>
            <person name="Tu H."/>
            <person name="Vos H."/>
            <person name="Wang M."/>
            <person name="Wolf Y.I."/>
            <person name="Yamagata H."/>
            <person name="Yamada T."/>
            <person name="Ye Y."/>
            <person name="Shaw J.R."/>
            <person name="Andrews J."/>
            <person name="Crease T.J."/>
            <person name="Tang H."/>
            <person name="Lucas S.M."/>
            <person name="Robertson H.M."/>
            <person name="Bork P."/>
            <person name="Koonin E.V."/>
            <person name="Zdobnov E.M."/>
            <person name="Grigoriev I.V."/>
            <person name="Lynch M."/>
            <person name="Boore J.L."/>
        </authorList>
    </citation>
    <scope>NUCLEOTIDE SEQUENCE [LARGE SCALE GENOMIC DNA]</scope>
</reference>
<evidence type="ECO:0000256" key="1">
    <source>
        <dbReference type="ARBA" id="ARBA00004613"/>
    </source>
</evidence>
<keyword evidence="2" id="KW-0964">Secreted</keyword>
<dbReference type="SUPFAM" id="SSF50494">
    <property type="entry name" value="Trypsin-like serine proteases"/>
    <property type="match status" value="1"/>
</dbReference>
<dbReference type="AlphaFoldDB" id="E9GTT4"/>
<dbReference type="PANTHER" id="PTHR24252:SF7">
    <property type="entry name" value="HYALIN"/>
    <property type="match status" value="1"/>
</dbReference>
<keyword evidence="6" id="KW-0378">Hydrolase</keyword>
<dbReference type="PROSITE" id="PS00135">
    <property type="entry name" value="TRYPSIN_SER"/>
    <property type="match status" value="1"/>
</dbReference>
<dbReference type="CDD" id="cd00190">
    <property type="entry name" value="Tryp_SPc"/>
    <property type="match status" value="1"/>
</dbReference>
<dbReference type="KEGG" id="dpx:DAPPUDRAFT_347765"/>
<sequence>MKFVILAATILACVIANPSTRSVLPRLPLKVLLSGKFQMIPEDKIVGGTEVAPNSLPFQISLQRRGLLPNSAYSHICGGSILDATTILDAAHCVDGANVARLRVVVGEHSQTQASGLEQISAVSSFTMHENYSSSTYENDISLIFVATPFDLSVASARPVNLPAPTSEFDPPAGTIITVSGWGTTSEGGSVSDTLLSVDIPVISDADCNTAYGGNAVFSSMMCAGGPNGGIDSCQGDSGGPLFTGTGETAVQHGIVSWGQGCAQAAYPGVYTQVSYFLDWIAANKI</sequence>
<protein>
    <submittedName>
        <fullName evidence="6">Trypsin</fullName>
        <ecNumber evidence="6">3.4.21.4</ecNumber>
    </submittedName>
</protein>
<dbReference type="SMART" id="SM00020">
    <property type="entry name" value="Tryp_SPc"/>
    <property type="match status" value="1"/>
</dbReference>
<feature type="chain" id="PRO_5003237716" evidence="4">
    <location>
        <begin position="17"/>
        <end position="286"/>
    </location>
</feature>
<keyword evidence="7" id="KW-1185">Reference proteome</keyword>
<gene>
    <name evidence="6" type="primary">TRY5J</name>
    <name evidence="6" type="ORF">DAPPUDRAFT_347765</name>
</gene>
<evidence type="ECO:0000256" key="3">
    <source>
        <dbReference type="ARBA" id="ARBA00023157"/>
    </source>
</evidence>
<dbReference type="GO" id="GO:0006508">
    <property type="term" value="P:proteolysis"/>
    <property type="evidence" value="ECO:0007669"/>
    <property type="project" value="InterPro"/>
</dbReference>
<keyword evidence="4" id="KW-0732">Signal</keyword>
<dbReference type="InParanoid" id="E9GTT4"/>
<name>E9GTT4_DAPPU</name>
<evidence type="ECO:0000259" key="5">
    <source>
        <dbReference type="PROSITE" id="PS50240"/>
    </source>
</evidence>
<feature type="domain" description="Peptidase S1" evidence="5">
    <location>
        <begin position="45"/>
        <end position="286"/>
    </location>
</feature>
<dbReference type="Gene3D" id="2.40.10.10">
    <property type="entry name" value="Trypsin-like serine proteases"/>
    <property type="match status" value="1"/>
</dbReference>
<dbReference type="EC" id="3.4.21.4" evidence="6"/>
<feature type="signal peptide" evidence="4">
    <location>
        <begin position="1"/>
        <end position="16"/>
    </location>
</feature>
<proteinExistence type="predicted"/>
<dbReference type="FunCoup" id="E9GTT4">
    <property type="interactions" value="69"/>
</dbReference>
<dbReference type="InterPro" id="IPR009003">
    <property type="entry name" value="Peptidase_S1_PA"/>
</dbReference>
<dbReference type="eggNOG" id="KOG3627">
    <property type="taxonomic scope" value="Eukaryota"/>
</dbReference>
<organism evidence="6 7">
    <name type="scientific">Daphnia pulex</name>
    <name type="common">Water flea</name>
    <dbReference type="NCBI Taxonomy" id="6669"/>
    <lineage>
        <taxon>Eukaryota</taxon>
        <taxon>Metazoa</taxon>
        <taxon>Ecdysozoa</taxon>
        <taxon>Arthropoda</taxon>
        <taxon>Crustacea</taxon>
        <taxon>Branchiopoda</taxon>
        <taxon>Diplostraca</taxon>
        <taxon>Cladocera</taxon>
        <taxon>Anomopoda</taxon>
        <taxon>Daphniidae</taxon>
        <taxon>Daphnia</taxon>
    </lineage>
</organism>
<dbReference type="PROSITE" id="PS50240">
    <property type="entry name" value="TRYPSIN_DOM"/>
    <property type="match status" value="1"/>
</dbReference>
<dbReference type="InterPro" id="IPR001314">
    <property type="entry name" value="Peptidase_S1A"/>
</dbReference>
<dbReference type="STRING" id="6669.E9GTT4"/>
<keyword evidence="3" id="KW-1015">Disulfide bond</keyword>
<dbReference type="Proteomes" id="UP000000305">
    <property type="component" value="Unassembled WGS sequence"/>
</dbReference>
<evidence type="ECO:0000256" key="4">
    <source>
        <dbReference type="SAM" id="SignalP"/>
    </source>
</evidence>
<dbReference type="FunFam" id="2.40.10.10:FF:000038">
    <property type="entry name" value="Serine protease"/>
    <property type="match status" value="1"/>
</dbReference>
<dbReference type="GO" id="GO:0005576">
    <property type="term" value="C:extracellular region"/>
    <property type="evidence" value="ECO:0007669"/>
    <property type="project" value="UniProtKB-SubCell"/>
</dbReference>
<dbReference type="HOGENOM" id="CLU_006842_7_0_1"/>